<protein>
    <recommendedName>
        <fullName evidence="4">Glycoside hydrolase family 42 N-terminal domain-containing protein</fullName>
    </recommendedName>
</protein>
<proteinExistence type="predicted"/>
<gene>
    <name evidence="2" type="ORF">FKR81_18205</name>
</gene>
<dbReference type="Proteomes" id="UP000316639">
    <property type="component" value="Unassembled WGS sequence"/>
</dbReference>
<evidence type="ECO:0008006" key="4">
    <source>
        <dbReference type="Google" id="ProtNLM"/>
    </source>
</evidence>
<dbReference type="AlphaFoldDB" id="A0A563ETU3"/>
<keyword evidence="1" id="KW-0732">Signal</keyword>
<name>A0A563ETU3_9PSEU</name>
<feature type="signal peptide" evidence="1">
    <location>
        <begin position="1"/>
        <end position="21"/>
    </location>
</feature>
<organism evidence="2 3">
    <name type="scientific">Lentzea tibetensis</name>
    <dbReference type="NCBI Taxonomy" id="2591470"/>
    <lineage>
        <taxon>Bacteria</taxon>
        <taxon>Bacillati</taxon>
        <taxon>Actinomycetota</taxon>
        <taxon>Actinomycetes</taxon>
        <taxon>Pseudonocardiales</taxon>
        <taxon>Pseudonocardiaceae</taxon>
        <taxon>Lentzea</taxon>
    </lineage>
</organism>
<keyword evidence="3" id="KW-1185">Reference proteome</keyword>
<evidence type="ECO:0000313" key="2">
    <source>
        <dbReference type="EMBL" id="TWP51002.1"/>
    </source>
</evidence>
<accession>A0A563ETU3</accession>
<comment type="caution">
    <text evidence="2">The sequence shown here is derived from an EMBL/GenBank/DDBJ whole genome shotgun (WGS) entry which is preliminary data.</text>
</comment>
<sequence>MRVILSVVLLLTSLICTPAQAQEPAGPTWAGVRSSPYGPGGGFPQPGTWSGYMNKMKGYFPGATGIGLWNVGALNGRGMKVEFPKPDNQSYPNITFQSSDKHEKYLKHFDDTGMKVWLSLEPGFASVDQLVDLALNRYKRHPSVQGIQVDVEWYQGVCEDCGQPVPDDVAQRWEQKIKGHDQRLSLMLKHYDPKWMPPTYRGDIRFTNDSQFFETLEGFVAEFKIWADTFYPSPVLYQYGYQSDKKWWGKLAKPYAKTIGDAMAQVTRQTTWGTVWVDFSLKDL</sequence>
<dbReference type="RefSeq" id="WP_146353251.1">
    <property type="nucleotide sequence ID" value="NZ_VOBR01000010.1"/>
</dbReference>
<evidence type="ECO:0000313" key="3">
    <source>
        <dbReference type="Proteomes" id="UP000316639"/>
    </source>
</evidence>
<reference evidence="2 3" key="1">
    <citation type="submission" date="2019-07" db="EMBL/GenBank/DDBJ databases">
        <title>Lentzea xizangensis sp. nov., isolated from Qinghai-Tibetan Plateau Soils.</title>
        <authorList>
            <person name="Huang J."/>
        </authorList>
    </citation>
    <scope>NUCLEOTIDE SEQUENCE [LARGE SCALE GENOMIC DNA]</scope>
    <source>
        <strain evidence="2 3">FXJ1.1311</strain>
    </source>
</reference>
<evidence type="ECO:0000256" key="1">
    <source>
        <dbReference type="SAM" id="SignalP"/>
    </source>
</evidence>
<dbReference type="EMBL" id="VOBR01000010">
    <property type="protein sequence ID" value="TWP51002.1"/>
    <property type="molecule type" value="Genomic_DNA"/>
</dbReference>
<feature type="chain" id="PRO_5021947891" description="Glycoside hydrolase family 42 N-terminal domain-containing protein" evidence="1">
    <location>
        <begin position="22"/>
        <end position="284"/>
    </location>
</feature>
<dbReference type="OrthoDB" id="4320050at2"/>